<dbReference type="Proteomes" id="UP000799437">
    <property type="component" value="Unassembled WGS sequence"/>
</dbReference>
<dbReference type="GeneID" id="54489604"/>
<dbReference type="EMBL" id="ML996583">
    <property type="protein sequence ID" value="KAF2753742.1"/>
    <property type="molecule type" value="Genomic_DNA"/>
</dbReference>
<proteinExistence type="inferred from homology"/>
<organism evidence="3 4">
    <name type="scientific">Pseudovirgaria hyperparasitica</name>
    <dbReference type="NCBI Taxonomy" id="470096"/>
    <lineage>
        <taxon>Eukaryota</taxon>
        <taxon>Fungi</taxon>
        <taxon>Dikarya</taxon>
        <taxon>Ascomycota</taxon>
        <taxon>Pezizomycotina</taxon>
        <taxon>Dothideomycetes</taxon>
        <taxon>Dothideomycetes incertae sedis</taxon>
        <taxon>Acrospermales</taxon>
        <taxon>Acrospermaceae</taxon>
        <taxon>Pseudovirgaria</taxon>
    </lineage>
</organism>
<dbReference type="OrthoDB" id="3888684at2759"/>
<gene>
    <name evidence="3" type="ORF">EJ05DRAFT_514684</name>
</gene>
<dbReference type="GO" id="GO:0042144">
    <property type="term" value="P:vacuole fusion, non-autophagic"/>
    <property type="evidence" value="ECO:0007669"/>
    <property type="project" value="TreeGrafter"/>
</dbReference>
<name>A0A6A6VT29_9PEZI</name>
<comment type="similarity">
    <text evidence="1">Belongs to the protease inhibitor I9 family.</text>
</comment>
<accession>A0A6A6VT29</accession>
<dbReference type="AlphaFoldDB" id="A0A6A6VT29"/>
<sequence length="99" mass="10985">MKFSLFTLLVALFCAYAQALAKPVSLKTVIVTFPDNTPGHIMQQAKDAIVEAGGRITHEYRIIKGFSALTSDKVLQSVSTQSLEYMPVYEEDQQMSINV</sequence>
<keyword evidence="4" id="KW-1185">Reference proteome</keyword>
<dbReference type="PANTHER" id="PTHR28288:SF1">
    <property type="entry name" value="INHIBITOR I9 DOMAIN-CONTAINING PROTEIN"/>
    <property type="match status" value="1"/>
</dbReference>
<keyword evidence="2" id="KW-0732">Signal</keyword>
<feature type="chain" id="PRO_5025472626" description="Inhibitor I9 domain-containing protein" evidence="2">
    <location>
        <begin position="22"/>
        <end position="99"/>
    </location>
</feature>
<evidence type="ECO:0000313" key="4">
    <source>
        <dbReference type="Proteomes" id="UP000799437"/>
    </source>
</evidence>
<protein>
    <recommendedName>
        <fullName evidence="5">Inhibitor I9 domain-containing protein</fullName>
    </recommendedName>
</protein>
<dbReference type="InterPro" id="IPR052471">
    <property type="entry name" value="PBI_I9"/>
</dbReference>
<dbReference type="Gene3D" id="3.30.70.80">
    <property type="entry name" value="Peptidase S8 propeptide/proteinase inhibitor I9"/>
    <property type="match status" value="1"/>
</dbReference>
<dbReference type="PANTHER" id="PTHR28288">
    <property type="entry name" value="PROTEASE B INHIBITOR 2"/>
    <property type="match status" value="1"/>
</dbReference>
<dbReference type="FunFam" id="3.30.70.80:FF:000005">
    <property type="entry name" value="Proteinase inhibitor I2B"/>
    <property type="match status" value="1"/>
</dbReference>
<dbReference type="RefSeq" id="XP_033596193.1">
    <property type="nucleotide sequence ID" value="XM_033748550.1"/>
</dbReference>
<reference evidence="3" key="1">
    <citation type="journal article" date="2020" name="Stud. Mycol.">
        <title>101 Dothideomycetes genomes: a test case for predicting lifestyles and emergence of pathogens.</title>
        <authorList>
            <person name="Haridas S."/>
            <person name="Albert R."/>
            <person name="Binder M."/>
            <person name="Bloem J."/>
            <person name="Labutti K."/>
            <person name="Salamov A."/>
            <person name="Andreopoulos B."/>
            <person name="Baker S."/>
            <person name="Barry K."/>
            <person name="Bills G."/>
            <person name="Bluhm B."/>
            <person name="Cannon C."/>
            <person name="Castanera R."/>
            <person name="Culley D."/>
            <person name="Daum C."/>
            <person name="Ezra D."/>
            <person name="Gonzalez J."/>
            <person name="Henrissat B."/>
            <person name="Kuo A."/>
            <person name="Liang C."/>
            <person name="Lipzen A."/>
            <person name="Lutzoni F."/>
            <person name="Magnuson J."/>
            <person name="Mondo S."/>
            <person name="Nolan M."/>
            <person name="Ohm R."/>
            <person name="Pangilinan J."/>
            <person name="Park H.-J."/>
            <person name="Ramirez L."/>
            <person name="Alfaro M."/>
            <person name="Sun H."/>
            <person name="Tritt A."/>
            <person name="Yoshinaga Y."/>
            <person name="Zwiers L.-H."/>
            <person name="Turgeon B."/>
            <person name="Goodwin S."/>
            <person name="Spatafora J."/>
            <person name="Crous P."/>
            <person name="Grigoriev I."/>
        </authorList>
    </citation>
    <scope>NUCLEOTIDE SEQUENCE</scope>
    <source>
        <strain evidence="3">CBS 121739</strain>
    </source>
</reference>
<evidence type="ECO:0008006" key="5">
    <source>
        <dbReference type="Google" id="ProtNLM"/>
    </source>
</evidence>
<feature type="signal peptide" evidence="2">
    <location>
        <begin position="1"/>
        <end position="21"/>
    </location>
</feature>
<evidence type="ECO:0000256" key="2">
    <source>
        <dbReference type="SAM" id="SignalP"/>
    </source>
</evidence>
<evidence type="ECO:0000313" key="3">
    <source>
        <dbReference type="EMBL" id="KAF2753742.1"/>
    </source>
</evidence>
<dbReference type="GO" id="GO:0004866">
    <property type="term" value="F:endopeptidase inhibitor activity"/>
    <property type="evidence" value="ECO:0007669"/>
    <property type="project" value="TreeGrafter"/>
</dbReference>
<dbReference type="InterPro" id="IPR037045">
    <property type="entry name" value="S8pro/Inhibitor_I9_sf"/>
</dbReference>
<evidence type="ECO:0000256" key="1">
    <source>
        <dbReference type="ARBA" id="ARBA00038069"/>
    </source>
</evidence>
<dbReference type="SUPFAM" id="SSF54897">
    <property type="entry name" value="Protease propeptides/inhibitors"/>
    <property type="match status" value="1"/>
</dbReference>